<evidence type="ECO:0000256" key="7">
    <source>
        <dbReference type="RuleBase" id="RU000505"/>
    </source>
</evidence>
<sequence>MAEERARSFAPLDGEVDRFLRTPLGAALREEGPEGDVAVSSRVRLARNLREFPFPTAMRPRDAQAVLTRVESALAAFPDAAQYVRIRMGEIPPFARGILVEKHLISPLLAENPAGAVIVRQDEAVSLMVNEEDHLRLQTFAAGLALQEAYREADHVDDLLAAHLDIAFDPRYGFLTACPTNVGTGMRASVMLHLPALALTRTLGQVVEAVQKVGLVVRGIYGEGTEAEGNLYQVSNQVTLGLSEGELLENLLGIARQVIEQERRARDVLLREDRVALEDRIYRSYGILTSARRISTREAMERISDVLLGVHLGLVQGIPSRALRELWVMIRPNFLQYTFGESLGPAERDERRAVLIRRHLKEAMARG</sequence>
<dbReference type="Proteomes" id="UP000267019">
    <property type="component" value="Unassembled WGS sequence"/>
</dbReference>
<comment type="catalytic activity">
    <reaction evidence="5">
        <text>L-arginyl-[protein] + ATP = N(omega)-phospho-L-arginyl-[protein] + ADP + H(+)</text>
        <dbReference type="Rhea" id="RHEA:43384"/>
        <dbReference type="Rhea" id="RHEA-COMP:10532"/>
        <dbReference type="Rhea" id="RHEA-COMP:10533"/>
        <dbReference type="ChEBI" id="CHEBI:15378"/>
        <dbReference type="ChEBI" id="CHEBI:29965"/>
        <dbReference type="ChEBI" id="CHEBI:30616"/>
        <dbReference type="ChEBI" id="CHEBI:83226"/>
        <dbReference type="ChEBI" id="CHEBI:456216"/>
        <dbReference type="EC" id="2.7.14.1"/>
    </reaction>
</comment>
<dbReference type="Pfam" id="PF00217">
    <property type="entry name" value="ATP-gua_Ptrans"/>
    <property type="match status" value="1"/>
</dbReference>
<evidence type="ECO:0000256" key="4">
    <source>
        <dbReference type="ARBA" id="ARBA00022840"/>
    </source>
</evidence>
<comment type="caution">
    <text evidence="9">The sequence shown here is derived from an EMBL/GenBank/DDBJ whole genome shotgun (WGS) entry which is preliminary data.</text>
</comment>
<dbReference type="InterPro" id="IPR014746">
    <property type="entry name" value="Gln_synth/guanido_kin_cat_dom"/>
</dbReference>
<feature type="binding site" evidence="5 6">
    <location>
        <begin position="187"/>
        <end position="191"/>
    </location>
    <ligand>
        <name>ATP</name>
        <dbReference type="ChEBI" id="CHEBI:30616"/>
    </ligand>
</feature>
<dbReference type="PROSITE" id="PS00112">
    <property type="entry name" value="PHOSPHAGEN_KINASE"/>
    <property type="match status" value="1"/>
</dbReference>
<dbReference type="InterPro" id="IPR022414">
    <property type="entry name" value="ATP-guanido_PTrfase_cat"/>
</dbReference>
<feature type="domain" description="Phosphagen kinase C-terminal" evidence="8">
    <location>
        <begin position="37"/>
        <end position="265"/>
    </location>
</feature>
<protein>
    <recommendedName>
        <fullName evidence="5">Protein-arginine kinase</fullName>
        <ecNumber evidence="5">2.7.14.1</ecNumber>
    </recommendedName>
</protein>
<keyword evidence="4 5" id="KW-0067">ATP-binding</keyword>
<comment type="function">
    <text evidence="5">Catalyzes the specific phosphorylation of arginine residues in proteins.</text>
</comment>
<dbReference type="NCBIfam" id="NF002194">
    <property type="entry name" value="PRK01059.1-4"/>
    <property type="match status" value="1"/>
</dbReference>
<organism evidence="9 10">
    <name type="scientific">Brockia lithotrophica</name>
    <dbReference type="NCBI Taxonomy" id="933949"/>
    <lineage>
        <taxon>Bacteria</taxon>
        <taxon>Bacillati</taxon>
        <taxon>Bacillota</taxon>
        <taxon>Bacilli</taxon>
        <taxon>Bacillales</taxon>
        <taxon>Bacillales Family X. Incertae Sedis</taxon>
        <taxon>Brockia</taxon>
    </lineage>
</organism>
<dbReference type="InterPro" id="IPR023660">
    <property type="entry name" value="Arg_Kinase"/>
</dbReference>
<proteinExistence type="inferred from homology"/>
<evidence type="ECO:0000256" key="3">
    <source>
        <dbReference type="ARBA" id="ARBA00022777"/>
    </source>
</evidence>
<dbReference type="PANTHER" id="PTHR11547:SF38">
    <property type="entry name" value="ARGININE KINASE 1-RELATED"/>
    <property type="match status" value="1"/>
</dbReference>
<keyword evidence="5" id="KW-0021">Allosteric enzyme</keyword>
<gene>
    <name evidence="5" type="primary">mcsB</name>
    <name evidence="9" type="ORF">C7438_1010</name>
</gene>
<keyword evidence="1 5" id="KW-0808">Transferase</keyword>
<dbReference type="GO" id="GO:0004111">
    <property type="term" value="F:creatine kinase activity"/>
    <property type="evidence" value="ECO:0007669"/>
    <property type="project" value="InterPro"/>
</dbReference>
<comment type="similarity">
    <text evidence="5 6 7">Belongs to the ATP:guanido phosphotransferase family.</text>
</comment>
<evidence type="ECO:0000256" key="6">
    <source>
        <dbReference type="PROSITE-ProRule" id="PRU00843"/>
    </source>
</evidence>
<dbReference type="HAMAP" id="MF_00602">
    <property type="entry name" value="Prot_Arg_kinase"/>
    <property type="match status" value="1"/>
</dbReference>
<keyword evidence="10" id="KW-1185">Reference proteome</keyword>
<feature type="short sequence motif" description="RDXXRA motif of the pArg binding pocket involved in allosteric regulation" evidence="5">
    <location>
        <begin position="348"/>
        <end position="353"/>
    </location>
</feature>
<keyword evidence="2 5" id="KW-0547">Nucleotide-binding</keyword>
<dbReference type="InterPro" id="IPR000749">
    <property type="entry name" value="ATP-guanido_PTrfase"/>
</dbReference>
<dbReference type="PROSITE" id="PS51510">
    <property type="entry name" value="PHOSPHAGEN_KINASE_C"/>
    <property type="match status" value="1"/>
</dbReference>
<dbReference type="PANTHER" id="PTHR11547">
    <property type="entry name" value="ARGININE OR CREATINE KINASE"/>
    <property type="match status" value="1"/>
</dbReference>
<feature type="binding site" evidence="5 6">
    <location>
        <begin position="218"/>
        <end position="223"/>
    </location>
    <ligand>
        <name>ATP</name>
        <dbReference type="ChEBI" id="CHEBI:30616"/>
    </ligand>
</feature>
<dbReference type="OrthoDB" id="9791353at2"/>
<dbReference type="GO" id="GO:1990424">
    <property type="term" value="F:protein arginine kinase activity"/>
    <property type="evidence" value="ECO:0007669"/>
    <property type="project" value="UniProtKB-EC"/>
</dbReference>
<dbReference type="Gene3D" id="3.30.590.10">
    <property type="entry name" value="Glutamine synthetase/guanido kinase, catalytic domain"/>
    <property type="match status" value="1"/>
</dbReference>
<dbReference type="RefSeq" id="WP_121444263.1">
    <property type="nucleotide sequence ID" value="NZ_RBIJ01000002.1"/>
</dbReference>
<evidence type="ECO:0000313" key="9">
    <source>
        <dbReference type="EMBL" id="RKQ85605.1"/>
    </source>
</evidence>
<name>A0A660L333_9BACL</name>
<dbReference type="InterPro" id="IPR022415">
    <property type="entry name" value="ATP-guanido_PTrfase_AS"/>
</dbReference>
<dbReference type="EMBL" id="RBIJ01000002">
    <property type="protein sequence ID" value="RKQ85605.1"/>
    <property type="molecule type" value="Genomic_DNA"/>
</dbReference>
<dbReference type="GO" id="GO:0005615">
    <property type="term" value="C:extracellular space"/>
    <property type="evidence" value="ECO:0007669"/>
    <property type="project" value="TreeGrafter"/>
</dbReference>
<dbReference type="AlphaFoldDB" id="A0A660L333"/>
<evidence type="ECO:0000256" key="2">
    <source>
        <dbReference type="ARBA" id="ARBA00022741"/>
    </source>
</evidence>
<keyword evidence="3 5" id="KW-0418">Kinase</keyword>
<dbReference type="EC" id="2.7.14.1" evidence="5"/>
<feature type="binding site" evidence="5 6">
    <location>
        <position position="103"/>
    </location>
    <ligand>
        <name>ATP</name>
        <dbReference type="ChEBI" id="CHEBI:30616"/>
    </ligand>
</feature>
<dbReference type="CDD" id="cd07930">
    <property type="entry name" value="bacterial_phosphagen_kinase"/>
    <property type="match status" value="1"/>
</dbReference>
<feature type="binding site" evidence="5 6">
    <location>
        <begin position="40"/>
        <end position="44"/>
    </location>
    <ligand>
        <name>ATP</name>
        <dbReference type="ChEBI" id="CHEBI:30616"/>
    </ligand>
</feature>
<evidence type="ECO:0000256" key="1">
    <source>
        <dbReference type="ARBA" id="ARBA00022679"/>
    </source>
</evidence>
<accession>A0A660L333</accession>
<evidence type="ECO:0000256" key="5">
    <source>
        <dbReference type="HAMAP-Rule" id="MF_00602"/>
    </source>
</evidence>
<dbReference type="GO" id="GO:0005524">
    <property type="term" value="F:ATP binding"/>
    <property type="evidence" value="ECO:0007669"/>
    <property type="project" value="UniProtKB-UniRule"/>
</dbReference>
<dbReference type="GO" id="GO:0046314">
    <property type="term" value="P:phosphocreatine biosynthetic process"/>
    <property type="evidence" value="ECO:0007669"/>
    <property type="project" value="InterPro"/>
</dbReference>
<evidence type="ECO:0000259" key="8">
    <source>
        <dbReference type="PROSITE" id="PS51510"/>
    </source>
</evidence>
<feature type="binding site" evidence="5 6">
    <location>
        <position position="136"/>
    </location>
    <ligand>
        <name>ATP</name>
        <dbReference type="ChEBI" id="CHEBI:30616"/>
    </ligand>
</feature>
<dbReference type="SUPFAM" id="SSF55931">
    <property type="entry name" value="Glutamine synthetase/guanido kinase"/>
    <property type="match status" value="1"/>
</dbReference>
<reference evidence="9 10" key="1">
    <citation type="submission" date="2018-10" db="EMBL/GenBank/DDBJ databases">
        <title>Genomic Encyclopedia of Type Strains, Phase IV (KMG-IV): sequencing the most valuable type-strain genomes for metagenomic binning, comparative biology and taxonomic classification.</title>
        <authorList>
            <person name="Goeker M."/>
        </authorList>
    </citation>
    <scope>NUCLEOTIDE SEQUENCE [LARGE SCALE GENOMIC DNA]</scope>
    <source>
        <strain evidence="9 10">DSM 22653</strain>
    </source>
</reference>
<comment type="activity regulation">
    <text evidence="5">Appears to be allosterically activated by the binding of pArg-containing polypeptides to the pArg-binding pocket localized in the C-terminal domain of McsB.</text>
</comment>
<evidence type="ECO:0000313" key="10">
    <source>
        <dbReference type="Proteomes" id="UP000267019"/>
    </source>
</evidence>